<feature type="transmembrane region" description="Helical" evidence="2">
    <location>
        <begin position="93"/>
        <end position="115"/>
    </location>
</feature>
<protein>
    <submittedName>
        <fullName evidence="3">Uncharacterized protein</fullName>
    </submittedName>
</protein>
<keyword evidence="2" id="KW-0472">Membrane</keyword>
<keyword evidence="2" id="KW-1133">Transmembrane helix</keyword>
<evidence type="ECO:0000256" key="2">
    <source>
        <dbReference type="SAM" id="Phobius"/>
    </source>
</evidence>
<comment type="caution">
    <text evidence="3">The sequence shown here is derived from an EMBL/GenBank/DDBJ whole genome shotgun (WGS) entry which is preliminary data.</text>
</comment>
<dbReference type="AlphaFoldDB" id="A0AAJ0GRL8"/>
<reference evidence="3" key="1">
    <citation type="journal article" date="2023" name="Mol. Phylogenet. Evol.">
        <title>Genome-scale phylogeny and comparative genomics of the fungal order Sordariales.</title>
        <authorList>
            <person name="Hensen N."/>
            <person name="Bonometti L."/>
            <person name="Westerberg I."/>
            <person name="Brannstrom I.O."/>
            <person name="Guillou S."/>
            <person name="Cros-Aarteil S."/>
            <person name="Calhoun S."/>
            <person name="Haridas S."/>
            <person name="Kuo A."/>
            <person name="Mondo S."/>
            <person name="Pangilinan J."/>
            <person name="Riley R."/>
            <person name="LaButti K."/>
            <person name="Andreopoulos B."/>
            <person name="Lipzen A."/>
            <person name="Chen C."/>
            <person name="Yan M."/>
            <person name="Daum C."/>
            <person name="Ng V."/>
            <person name="Clum A."/>
            <person name="Steindorff A."/>
            <person name="Ohm R.A."/>
            <person name="Martin F."/>
            <person name="Silar P."/>
            <person name="Natvig D.O."/>
            <person name="Lalanne C."/>
            <person name="Gautier V."/>
            <person name="Ament-Velasquez S.L."/>
            <person name="Kruys A."/>
            <person name="Hutchinson M.I."/>
            <person name="Powell A.J."/>
            <person name="Barry K."/>
            <person name="Miller A.N."/>
            <person name="Grigoriev I.V."/>
            <person name="Debuchy R."/>
            <person name="Gladieux P."/>
            <person name="Hiltunen Thoren M."/>
            <person name="Johannesson H."/>
        </authorList>
    </citation>
    <scope>NUCLEOTIDE SEQUENCE</scope>
    <source>
        <strain evidence="3">CBS 333.67</strain>
    </source>
</reference>
<organism evidence="3 4">
    <name type="scientific">Chaetomium strumarium</name>
    <dbReference type="NCBI Taxonomy" id="1170767"/>
    <lineage>
        <taxon>Eukaryota</taxon>
        <taxon>Fungi</taxon>
        <taxon>Dikarya</taxon>
        <taxon>Ascomycota</taxon>
        <taxon>Pezizomycotina</taxon>
        <taxon>Sordariomycetes</taxon>
        <taxon>Sordariomycetidae</taxon>
        <taxon>Sordariales</taxon>
        <taxon>Chaetomiaceae</taxon>
        <taxon>Chaetomium</taxon>
    </lineage>
</organism>
<keyword evidence="4" id="KW-1185">Reference proteome</keyword>
<evidence type="ECO:0000313" key="4">
    <source>
        <dbReference type="Proteomes" id="UP001273166"/>
    </source>
</evidence>
<dbReference type="Proteomes" id="UP001273166">
    <property type="component" value="Unassembled WGS sequence"/>
</dbReference>
<evidence type="ECO:0000313" key="3">
    <source>
        <dbReference type="EMBL" id="KAK3304873.1"/>
    </source>
</evidence>
<feature type="region of interest" description="Disordered" evidence="1">
    <location>
        <begin position="162"/>
        <end position="183"/>
    </location>
</feature>
<keyword evidence="2" id="KW-0812">Transmembrane</keyword>
<feature type="region of interest" description="Disordered" evidence="1">
    <location>
        <begin position="228"/>
        <end position="250"/>
    </location>
</feature>
<dbReference type="PANTHER" id="PTHR33048:SF93">
    <property type="entry name" value="INTEGRAL MEMBRANE PROTEIN"/>
    <property type="match status" value="1"/>
</dbReference>
<evidence type="ECO:0000256" key="1">
    <source>
        <dbReference type="SAM" id="MobiDB-lite"/>
    </source>
</evidence>
<feature type="transmembrane region" description="Helical" evidence="2">
    <location>
        <begin position="38"/>
        <end position="61"/>
    </location>
</feature>
<accession>A0AAJ0GRL8</accession>
<sequence length="250" mass="27253">MAAAAAMWAMTALSLGLLALRLYTRLRIVRFVGAEDHLYFWTGLLLLGFTACIQVAVRYGLGRSFWTLPPLDSRERTRLRSGASSPSPLRTSAALVVMLWSSICDFFAIFPWLVVWPLHMPRRDKLVLSSRMSSGVLAGGCGIAGTAVLARLDIMDYTWKASSKGRSAPHSPLQFSAPEKDSRAGTSEELAELRLELAKLKGITSGLQRDKERLTSGLTLLQTKNEQAAAEADTQTKRAAAAISTPSIRS</sequence>
<dbReference type="InterPro" id="IPR052337">
    <property type="entry name" value="SAT4-like"/>
</dbReference>
<dbReference type="RefSeq" id="XP_062720653.1">
    <property type="nucleotide sequence ID" value="XM_062870493.1"/>
</dbReference>
<gene>
    <name evidence="3" type="ORF">B0T15DRAFT_558983</name>
</gene>
<dbReference type="GeneID" id="87889322"/>
<proteinExistence type="predicted"/>
<reference evidence="3" key="2">
    <citation type="submission" date="2023-06" db="EMBL/GenBank/DDBJ databases">
        <authorList>
            <consortium name="Lawrence Berkeley National Laboratory"/>
            <person name="Mondo S.J."/>
            <person name="Hensen N."/>
            <person name="Bonometti L."/>
            <person name="Westerberg I."/>
            <person name="Brannstrom I.O."/>
            <person name="Guillou S."/>
            <person name="Cros-Aarteil S."/>
            <person name="Calhoun S."/>
            <person name="Haridas S."/>
            <person name="Kuo A."/>
            <person name="Pangilinan J."/>
            <person name="Riley R."/>
            <person name="Labutti K."/>
            <person name="Andreopoulos B."/>
            <person name="Lipzen A."/>
            <person name="Chen C."/>
            <person name="Yanf M."/>
            <person name="Daum C."/>
            <person name="Ng V."/>
            <person name="Clum A."/>
            <person name="Steindorff A."/>
            <person name="Ohm R."/>
            <person name="Martin F."/>
            <person name="Silar P."/>
            <person name="Natvig D."/>
            <person name="Lalanne C."/>
            <person name="Gautier V."/>
            <person name="Ament-Velasquez S.L."/>
            <person name="Kruys A."/>
            <person name="Hutchinson M.I."/>
            <person name="Powell A.J."/>
            <person name="Barry K."/>
            <person name="Miller A.N."/>
            <person name="Grigoriev I.V."/>
            <person name="Debuchy R."/>
            <person name="Gladieux P."/>
            <person name="Thoren M.H."/>
            <person name="Johannesson H."/>
        </authorList>
    </citation>
    <scope>NUCLEOTIDE SEQUENCE</scope>
    <source>
        <strain evidence="3">CBS 333.67</strain>
    </source>
</reference>
<dbReference type="PANTHER" id="PTHR33048">
    <property type="entry name" value="PTH11-LIKE INTEGRAL MEMBRANE PROTEIN (AFU_ORTHOLOGUE AFUA_5G11245)"/>
    <property type="match status" value="1"/>
</dbReference>
<dbReference type="EMBL" id="JAUDZG010000005">
    <property type="protein sequence ID" value="KAK3304873.1"/>
    <property type="molecule type" value="Genomic_DNA"/>
</dbReference>
<name>A0AAJ0GRL8_9PEZI</name>
<feature type="transmembrane region" description="Helical" evidence="2">
    <location>
        <begin position="6"/>
        <end position="26"/>
    </location>
</feature>